<reference evidence="4" key="1">
    <citation type="submission" date="2018-05" db="EMBL/GenBank/DDBJ databases">
        <authorList>
            <person name="Lanie J.A."/>
            <person name="Ng W.-L."/>
            <person name="Kazmierczak K.M."/>
            <person name="Andrzejewski T.M."/>
            <person name="Davidsen T.M."/>
            <person name="Wayne K.J."/>
            <person name="Tettelin H."/>
            <person name="Glass J.I."/>
            <person name="Rusch D."/>
            <person name="Podicherti R."/>
            <person name="Tsui H.-C.T."/>
            <person name="Winkler M.E."/>
        </authorList>
    </citation>
    <scope>NUCLEOTIDE SEQUENCE</scope>
</reference>
<keyword evidence="2" id="KW-0808">Transferase</keyword>
<evidence type="ECO:0000256" key="2">
    <source>
        <dbReference type="ARBA" id="ARBA00022679"/>
    </source>
</evidence>
<protein>
    <recommendedName>
        <fullName evidence="3">Phosphoribosyltransferase domain-containing protein</fullName>
    </recommendedName>
</protein>
<organism evidence="4">
    <name type="scientific">marine metagenome</name>
    <dbReference type="NCBI Taxonomy" id="408172"/>
    <lineage>
        <taxon>unclassified sequences</taxon>
        <taxon>metagenomes</taxon>
        <taxon>ecological metagenomes</taxon>
    </lineage>
</organism>
<dbReference type="AlphaFoldDB" id="A0A381YPU0"/>
<dbReference type="InterPro" id="IPR000836">
    <property type="entry name" value="PRTase_dom"/>
</dbReference>
<dbReference type="InterPro" id="IPR029057">
    <property type="entry name" value="PRTase-like"/>
</dbReference>
<feature type="domain" description="Phosphoribosyltransferase" evidence="3">
    <location>
        <begin position="9"/>
        <end position="153"/>
    </location>
</feature>
<evidence type="ECO:0000256" key="1">
    <source>
        <dbReference type="ARBA" id="ARBA00022676"/>
    </source>
</evidence>
<gene>
    <name evidence="4" type="ORF">METZ01_LOCUS131371</name>
</gene>
<evidence type="ECO:0000259" key="3">
    <source>
        <dbReference type="Pfam" id="PF00156"/>
    </source>
</evidence>
<dbReference type="EMBL" id="UINC01018649">
    <property type="protein sequence ID" value="SVA78517.1"/>
    <property type="molecule type" value="Genomic_DNA"/>
</dbReference>
<evidence type="ECO:0000313" key="4">
    <source>
        <dbReference type="EMBL" id="SVA78517.1"/>
    </source>
</evidence>
<proteinExistence type="predicted"/>
<dbReference type="SUPFAM" id="SSF53271">
    <property type="entry name" value="PRTase-like"/>
    <property type="match status" value="1"/>
</dbReference>
<dbReference type="CDD" id="cd06223">
    <property type="entry name" value="PRTases_typeI"/>
    <property type="match status" value="1"/>
</dbReference>
<name>A0A381YPU0_9ZZZZ</name>
<dbReference type="PANTHER" id="PTHR43363">
    <property type="entry name" value="HYPOXANTHINE PHOSPHORIBOSYLTRANSFERASE"/>
    <property type="match status" value="1"/>
</dbReference>
<keyword evidence="1" id="KW-0328">Glycosyltransferase</keyword>
<sequence>MEQMKKLWYDWKEMRRDVNSLCREIMLDKFDPDVIVGLSRGGLTPGVMMSHWMKKPFKPIKTALRDYPEWEDYLPRKTDKRVLIVDDVCDSGETFHKIKNFIRGPRKNSPKTIDCDVRFAVLYWNNECNFEPHYYAQEIAKDSTNTWINFCWEAWWNTPV</sequence>
<dbReference type="PANTHER" id="PTHR43363:SF1">
    <property type="entry name" value="HYPOXANTHINE-GUANINE PHOSPHORIBOSYLTRANSFERASE"/>
    <property type="match status" value="1"/>
</dbReference>
<dbReference type="GO" id="GO:0016757">
    <property type="term" value="F:glycosyltransferase activity"/>
    <property type="evidence" value="ECO:0007669"/>
    <property type="project" value="UniProtKB-KW"/>
</dbReference>
<dbReference type="Pfam" id="PF00156">
    <property type="entry name" value="Pribosyltran"/>
    <property type="match status" value="1"/>
</dbReference>
<dbReference type="Gene3D" id="3.40.50.2020">
    <property type="match status" value="1"/>
</dbReference>
<accession>A0A381YPU0</accession>